<sequence length="179" mass="19689">MTVQINTLFDESAIATRVTALAEEIADSRPQNLLVVAVLKGSFIFAADLVRAMHRTGLEPEMEFLHLSSYGAGTTSSGEIRILRDVESDVNGRDIFLVDDILESGRTLAFAKERLLKRGARSVQVVALLDKPERRVAPISADFIGFACPDKFVVGYGMDMGHAWRQLPFIGYVVSDEEA</sequence>
<keyword evidence="9 15" id="KW-0479">Metal-binding</keyword>
<keyword evidence="12 15" id="KW-0460">Magnesium</keyword>
<proteinExistence type="inferred from homology"/>
<dbReference type="RefSeq" id="WP_149893264.1">
    <property type="nucleotide sequence ID" value="NZ_JBHUFA010000016.1"/>
</dbReference>
<dbReference type="PANTHER" id="PTHR43340:SF1">
    <property type="entry name" value="HYPOXANTHINE PHOSPHORIBOSYLTRANSFERASE"/>
    <property type="match status" value="1"/>
</dbReference>
<evidence type="ECO:0000256" key="9">
    <source>
        <dbReference type="ARBA" id="ARBA00022723"/>
    </source>
</evidence>
<feature type="domain" description="Phosphoribosyltransferase" evidence="16">
    <location>
        <begin position="6"/>
        <end position="159"/>
    </location>
</feature>
<evidence type="ECO:0000313" key="18">
    <source>
        <dbReference type="Proteomes" id="UP001597327"/>
    </source>
</evidence>
<dbReference type="Proteomes" id="UP001597327">
    <property type="component" value="Unassembled WGS sequence"/>
</dbReference>
<dbReference type="EMBL" id="JBHUFA010000016">
    <property type="protein sequence ID" value="MFD1697561.1"/>
    <property type="molecule type" value="Genomic_DNA"/>
</dbReference>
<name>A0ABW4K270_9HYPH</name>
<evidence type="ECO:0000256" key="6">
    <source>
        <dbReference type="ARBA" id="ARBA00022490"/>
    </source>
</evidence>
<keyword evidence="18" id="KW-1185">Reference proteome</keyword>
<reference evidence="18" key="1">
    <citation type="journal article" date="2019" name="Int. J. Syst. Evol. Microbiol.">
        <title>The Global Catalogue of Microorganisms (GCM) 10K type strain sequencing project: providing services to taxonomists for standard genome sequencing and annotation.</title>
        <authorList>
            <consortium name="The Broad Institute Genomics Platform"/>
            <consortium name="The Broad Institute Genome Sequencing Center for Infectious Disease"/>
            <person name="Wu L."/>
            <person name="Ma J."/>
        </authorList>
    </citation>
    <scope>NUCLEOTIDE SEQUENCE [LARGE SCALE GENOMIC DNA]</scope>
    <source>
        <strain evidence="18">JCM 3369</strain>
    </source>
</reference>
<comment type="subcellular location">
    <subcellularLocation>
        <location evidence="2 15">Cytoplasm</location>
    </subcellularLocation>
</comment>
<dbReference type="SUPFAM" id="SSF53271">
    <property type="entry name" value="PRTase-like"/>
    <property type="match status" value="1"/>
</dbReference>
<dbReference type="CDD" id="cd06223">
    <property type="entry name" value="PRTases_typeI"/>
    <property type="match status" value="1"/>
</dbReference>
<dbReference type="InterPro" id="IPR005904">
    <property type="entry name" value="Hxn_phspho_trans"/>
</dbReference>
<evidence type="ECO:0000256" key="11">
    <source>
        <dbReference type="ARBA" id="ARBA00022741"/>
    </source>
</evidence>
<dbReference type="Gene3D" id="3.40.50.2020">
    <property type="match status" value="1"/>
</dbReference>
<comment type="catalytic activity">
    <reaction evidence="14">
        <text>IMP + diphosphate = hypoxanthine + 5-phospho-alpha-D-ribose 1-diphosphate</text>
        <dbReference type="Rhea" id="RHEA:17973"/>
        <dbReference type="ChEBI" id="CHEBI:17368"/>
        <dbReference type="ChEBI" id="CHEBI:33019"/>
        <dbReference type="ChEBI" id="CHEBI:58017"/>
        <dbReference type="ChEBI" id="CHEBI:58053"/>
        <dbReference type="EC" id="2.4.2.8"/>
    </reaction>
    <physiologicalReaction direction="right-to-left" evidence="14">
        <dbReference type="Rhea" id="RHEA:17975"/>
    </physiologicalReaction>
</comment>
<keyword evidence="7 15" id="KW-0328">Glycosyltransferase</keyword>
<comment type="pathway">
    <text evidence="3 15">Purine metabolism; IMP biosynthesis via salvage pathway; IMP from hypoxanthine: step 1/1.</text>
</comment>
<comment type="cofactor">
    <cofactor evidence="1 15">
        <name>Mg(2+)</name>
        <dbReference type="ChEBI" id="CHEBI:18420"/>
    </cofactor>
</comment>
<comment type="similarity">
    <text evidence="4 15">Belongs to the purine/pyrimidine phosphoribosyltransferase family.</text>
</comment>
<evidence type="ECO:0000256" key="12">
    <source>
        <dbReference type="ARBA" id="ARBA00022842"/>
    </source>
</evidence>
<evidence type="ECO:0000256" key="1">
    <source>
        <dbReference type="ARBA" id="ARBA00001946"/>
    </source>
</evidence>
<evidence type="ECO:0000259" key="16">
    <source>
        <dbReference type="Pfam" id="PF00156"/>
    </source>
</evidence>
<accession>A0ABW4K270</accession>
<evidence type="ECO:0000313" key="17">
    <source>
        <dbReference type="EMBL" id="MFD1697561.1"/>
    </source>
</evidence>
<evidence type="ECO:0000256" key="2">
    <source>
        <dbReference type="ARBA" id="ARBA00004496"/>
    </source>
</evidence>
<keyword evidence="10 15" id="KW-0660">Purine salvage</keyword>
<keyword evidence="6 15" id="KW-0963">Cytoplasm</keyword>
<evidence type="ECO:0000256" key="7">
    <source>
        <dbReference type="ARBA" id="ARBA00022676"/>
    </source>
</evidence>
<dbReference type="InterPro" id="IPR050408">
    <property type="entry name" value="HGPRT"/>
</dbReference>
<dbReference type="PANTHER" id="PTHR43340">
    <property type="entry name" value="HYPOXANTHINE-GUANINE PHOSPHORIBOSYLTRANSFERASE"/>
    <property type="match status" value="1"/>
</dbReference>
<evidence type="ECO:0000256" key="3">
    <source>
        <dbReference type="ARBA" id="ARBA00004669"/>
    </source>
</evidence>
<keyword evidence="8 15" id="KW-0808">Transferase</keyword>
<protein>
    <recommendedName>
        <fullName evidence="5 15">Hypoxanthine phosphoribosyltransferase</fullName>
        <ecNumber evidence="5 15">2.4.2.8</ecNumber>
    </recommendedName>
</protein>
<dbReference type="InterPro" id="IPR000836">
    <property type="entry name" value="PRTase_dom"/>
</dbReference>
<evidence type="ECO:0000256" key="8">
    <source>
        <dbReference type="ARBA" id="ARBA00022679"/>
    </source>
</evidence>
<dbReference type="NCBIfam" id="TIGR01203">
    <property type="entry name" value="HGPRTase"/>
    <property type="match status" value="1"/>
</dbReference>
<gene>
    <name evidence="17" type="primary">hpt</name>
    <name evidence="17" type="ORF">ACFSC7_18740</name>
</gene>
<evidence type="ECO:0000256" key="14">
    <source>
        <dbReference type="ARBA" id="ARBA00049402"/>
    </source>
</evidence>
<organism evidence="17 18">
    <name type="scientific">Roseibium aestuarii</name>
    <dbReference type="NCBI Taxonomy" id="2600299"/>
    <lineage>
        <taxon>Bacteria</taxon>
        <taxon>Pseudomonadati</taxon>
        <taxon>Pseudomonadota</taxon>
        <taxon>Alphaproteobacteria</taxon>
        <taxon>Hyphomicrobiales</taxon>
        <taxon>Stappiaceae</taxon>
        <taxon>Roseibium</taxon>
    </lineage>
</organism>
<keyword evidence="11 15" id="KW-0547">Nucleotide-binding</keyword>
<evidence type="ECO:0000256" key="4">
    <source>
        <dbReference type="ARBA" id="ARBA00008391"/>
    </source>
</evidence>
<evidence type="ECO:0000256" key="5">
    <source>
        <dbReference type="ARBA" id="ARBA00011895"/>
    </source>
</evidence>
<evidence type="ECO:0000256" key="15">
    <source>
        <dbReference type="RuleBase" id="RU364099"/>
    </source>
</evidence>
<dbReference type="Pfam" id="PF00156">
    <property type="entry name" value="Pribosyltran"/>
    <property type="match status" value="1"/>
</dbReference>
<evidence type="ECO:0000256" key="10">
    <source>
        <dbReference type="ARBA" id="ARBA00022726"/>
    </source>
</evidence>
<comment type="catalytic activity">
    <reaction evidence="13">
        <text>GMP + diphosphate = guanine + 5-phospho-alpha-D-ribose 1-diphosphate</text>
        <dbReference type="Rhea" id="RHEA:25424"/>
        <dbReference type="ChEBI" id="CHEBI:16235"/>
        <dbReference type="ChEBI" id="CHEBI:33019"/>
        <dbReference type="ChEBI" id="CHEBI:58017"/>
        <dbReference type="ChEBI" id="CHEBI:58115"/>
        <dbReference type="EC" id="2.4.2.8"/>
    </reaction>
    <physiologicalReaction direction="right-to-left" evidence="13">
        <dbReference type="Rhea" id="RHEA:25426"/>
    </physiologicalReaction>
</comment>
<dbReference type="EC" id="2.4.2.8" evidence="5 15"/>
<dbReference type="InterPro" id="IPR029057">
    <property type="entry name" value="PRTase-like"/>
</dbReference>
<comment type="caution">
    <text evidence="17">The sequence shown here is derived from an EMBL/GenBank/DDBJ whole genome shotgun (WGS) entry which is preliminary data.</text>
</comment>
<evidence type="ECO:0000256" key="13">
    <source>
        <dbReference type="ARBA" id="ARBA00048811"/>
    </source>
</evidence>
<dbReference type="GO" id="GO:0016757">
    <property type="term" value="F:glycosyltransferase activity"/>
    <property type="evidence" value="ECO:0007669"/>
    <property type="project" value="UniProtKB-KW"/>
</dbReference>